<proteinExistence type="inferred from homology"/>
<sequence length="190" mass="21353">MFGRLWSQYNVALEKNPLLIKALTSLTGFTIGDVLAQKFVTPDEEKGYDLMRTVRLGSFGFLVHGPTGHFFYGWLDKQIPGTAMKTVATKVAIDQLLWNPCFGVMFFSYLGLAEGKSFTDIQAKIKNDLPTAVVGSWTVWIPAHFINFRFVPSNQRLLYINSIQIGYNIFLSFLGNKKVDDSEELKAAAK</sequence>
<name>A0A4D9D7U9_9STRA</name>
<evidence type="ECO:0000256" key="2">
    <source>
        <dbReference type="ARBA" id="ARBA00006824"/>
    </source>
</evidence>
<evidence type="ECO:0000256" key="4">
    <source>
        <dbReference type="ARBA" id="ARBA00022989"/>
    </source>
</evidence>
<dbReference type="EMBL" id="SDOX01000010">
    <property type="protein sequence ID" value="TFJ86083.1"/>
    <property type="molecule type" value="Genomic_DNA"/>
</dbReference>
<comment type="subcellular location">
    <subcellularLocation>
        <location evidence="1">Membrane</location>
        <topology evidence="1">Multi-pass membrane protein</topology>
    </subcellularLocation>
</comment>
<evidence type="ECO:0000256" key="5">
    <source>
        <dbReference type="ARBA" id="ARBA00023136"/>
    </source>
</evidence>
<reference evidence="7 8" key="1">
    <citation type="submission" date="2019-01" db="EMBL/GenBank/DDBJ databases">
        <title>Nuclear Genome Assembly of the Microalgal Biofuel strain Nannochloropsis salina CCMP1776.</title>
        <authorList>
            <person name="Hovde B."/>
        </authorList>
    </citation>
    <scope>NUCLEOTIDE SEQUENCE [LARGE SCALE GENOMIC DNA]</scope>
    <source>
        <strain evidence="7 8">CCMP1776</strain>
    </source>
</reference>
<dbReference type="GO" id="GO:0016020">
    <property type="term" value="C:membrane"/>
    <property type="evidence" value="ECO:0007669"/>
    <property type="project" value="UniProtKB-SubCell"/>
</dbReference>
<keyword evidence="8" id="KW-1185">Reference proteome</keyword>
<keyword evidence="3" id="KW-0812">Transmembrane</keyword>
<accession>A0A4D9D7U9</accession>
<keyword evidence="4" id="KW-1133">Transmembrane helix</keyword>
<dbReference type="PANTHER" id="PTHR11266:SF17">
    <property type="entry name" value="PROTEIN MPV17"/>
    <property type="match status" value="1"/>
</dbReference>
<keyword evidence="5" id="KW-0472">Membrane</keyword>
<protein>
    <recommendedName>
        <fullName evidence="9">Peroxisomal membrane protein MPV17</fullName>
    </recommendedName>
</protein>
<dbReference type="AlphaFoldDB" id="A0A4D9D7U9"/>
<evidence type="ECO:0000256" key="1">
    <source>
        <dbReference type="ARBA" id="ARBA00004141"/>
    </source>
</evidence>
<evidence type="ECO:0000313" key="7">
    <source>
        <dbReference type="EMBL" id="TFJ86083.1"/>
    </source>
</evidence>
<dbReference type="OrthoDB" id="430207at2759"/>
<evidence type="ECO:0000256" key="6">
    <source>
        <dbReference type="RuleBase" id="RU363053"/>
    </source>
</evidence>
<dbReference type="InterPro" id="IPR007248">
    <property type="entry name" value="Mpv17_PMP22"/>
</dbReference>
<dbReference type="Pfam" id="PF04117">
    <property type="entry name" value="Mpv17_PMP22"/>
    <property type="match status" value="1"/>
</dbReference>
<gene>
    <name evidence="7" type="ORF">NSK_002903</name>
</gene>
<evidence type="ECO:0000313" key="8">
    <source>
        <dbReference type="Proteomes" id="UP000355283"/>
    </source>
</evidence>
<dbReference type="Proteomes" id="UP000355283">
    <property type="component" value="Unassembled WGS sequence"/>
</dbReference>
<comment type="similarity">
    <text evidence="2 6">Belongs to the peroxisomal membrane protein PXMP2/4 family.</text>
</comment>
<dbReference type="PANTHER" id="PTHR11266">
    <property type="entry name" value="PEROXISOMAL MEMBRANE PROTEIN 2, PXMP2 MPV17"/>
    <property type="match status" value="1"/>
</dbReference>
<evidence type="ECO:0000256" key="3">
    <source>
        <dbReference type="ARBA" id="ARBA00022692"/>
    </source>
</evidence>
<dbReference type="GO" id="GO:0005737">
    <property type="term" value="C:cytoplasm"/>
    <property type="evidence" value="ECO:0007669"/>
    <property type="project" value="TreeGrafter"/>
</dbReference>
<organism evidence="7 8">
    <name type="scientific">Nannochloropsis salina CCMP1776</name>
    <dbReference type="NCBI Taxonomy" id="1027361"/>
    <lineage>
        <taxon>Eukaryota</taxon>
        <taxon>Sar</taxon>
        <taxon>Stramenopiles</taxon>
        <taxon>Ochrophyta</taxon>
        <taxon>Eustigmatophyceae</taxon>
        <taxon>Eustigmatales</taxon>
        <taxon>Monodopsidaceae</taxon>
        <taxon>Microchloropsis</taxon>
        <taxon>Microchloropsis salina</taxon>
    </lineage>
</organism>
<comment type="caution">
    <text evidence="7">The sequence shown here is derived from an EMBL/GenBank/DDBJ whole genome shotgun (WGS) entry which is preliminary data.</text>
</comment>
<evidence type="ECO:0008006" key="9">
    <source>
        <dbReference type="Google" id="ProtNLM"/>
    </source>
</evidence>